<dbReference type="Proteomes" id="UP000280434">
    <property type="component" value="Unassembled WGS sequence"/>
</dbReference>
<accession>A0A494XBY0</accession>
<reference evidence="1 2" key="1">
    <citation type="submission" date="2018-10" db="EMBL/GenBank/DDBJ databases">
        <title>Paraburkholderia sp. 7MK8-2, isolated from soil.</title>
        <authorList>
            <person name="Gao Z.-H."/>
            <person name="Qiu L.-H."/>
        </authorList>
    </citation>
    <scope>NUCLEOTIDE SEQUENCE [LARGE SCALE GENOMIC DNA]</scope>
    <source>
        <strain evidence="1 2">7MK8-2</strain>
    </source>
</reference>
<comment type="caution">
    <text evidence="1">The sequence shown here is derived from an EMBL/GenBank/DDBJ whole genome shotgun (WGS) entry which is preliminary data.</text>
</comment>
<dbReference type="OrthoDB" id="8991550at2"/>
<organism evidence="1 2">
    <name type="scientific">Trinickia fusca</name>
    <dbReference type="NCBI Taxonomy" id="2419777"/>
    <lineage>
        <taxon>Bacteria</taxon>
        <taxon>Pseudomonadati</taxon>
        <taxon>Pseudomonadota</taxon>
        <taxon>Betaproteobacteria</taxon>
        <taxon>Burkholderiales</taxon>
        <taxon>Burkholderiaceae</taxon>
        <taxon>Trinickia</taxon>
    </lineage>
</organism>
<sequence>MAFTAFASAAPAATPNTASDIPGATLTALANLPRSPESGSPDEYCKGSSPVSAAAKLVAGRGWIVTSEAQLGQYQVVTFASGFEPGTSGMCFTRNGRLAVFGRAGLIALAYTGRAAELQLGNVELLESGALMISAGDGVGAPIGELHEVNGGFRLTRVAAERTFCNGRAVVPNVYGKSIKDARKILIARGWKPKRPAEAWGEFDGAADLAKHGIVEAETCSGTGLGDCWFNYNGPSGILRVTTIGEDRERGNDDTIVGYDVKCRAK</sequence>
<gene>
    <name evidence="1" type="ORF">D7S89_18820</name>
</gene>
<keyword evidence="2" id="KW-1185">Reference proteome</keyword>
<protein>
    <recommendedName>
        <fullName evidence="3">PASTA domain-containing protein</fullName>
    </recommendedName>
</protein>
<dbReference type="AlphaFoldDB" id="A0A494XBY0"/>
<proteinExistence type="predicted"/>
<evidence type="ECO:0000313" key="1">
    <source>
        <dbReference type="EMBL" id="RKP46026.1"/>
    </source>
</evidence>
<evidence type="ECO:0008006" key="3">
    <source>
        <dbReference type="Google" id="ProtNLM"/>
    </source>
</evidence>
<evidence type="ECO:0000313" key="2">
    <source>
        <dbReference type="Proteomes" id="UP000280434"/>
    </source>
</evidence>
<name>A0A494XBY0_9BURK</name>
<dbReference type="EMBL" id="RBZV01000008">
    <property type="protein sequence ID" value="RKP46026.1"/>
    <property type="molecule type" value="Genomic_DNA"/>
</dbReference>